<evidence type="ECO:0000256" key="3">
    <source>
        <dbReference type="ARBA" id="ARBA00022527"/>
    </source>
</evidence>
<feature type="compositionally biased region" description="Polar residues" evidence="10">
    <location>
        <begin position="1955"/>
        <end position="1980"/>
    </location>
</feature>
<dbReference type="Pfam" id="PF24889">
    <property type="entry name" value="CCTL2_WNK"/>
    <property type="match status" value="1"/>
</dbReference>
<reference evidence="13 14" key="1">
    <citation type="submission" date="2025-05" db="UniProtKB">
        <authorList>
            <consortium name="RefSeq"/>
        </authorList>
    </citation>
    <scope>IDENTIFICATION</scope>
    <source>
        <tissue evidence="13 14">Adult</tissue>
    </source>
</reference>
<dbReference type="InterPro" id="IPR050588">
    <property type="entry name" value="WNK_Ser-Thr_kinase"/>
</dbReference>
<dbReference type="Gene3D" id="1.10.510.10">
    <property type="entry name" value="Transferase(Phosphotransferase) domain 1"/>
    <property type="match status" value="1"/>
</dbReference>
<dbReference type="PANTHER" id="PTHR13902">
    <property type="entry name" value="SERINE/THREONINE-PROTEIN KINASE WNK WITH NO LYSINE -RELATED"/>
    <property type="match status" value="1"/>
</dbReference>
<dbReference type="InterPro" id="IPR008271">
    <property type="entry name" value="Ser/Thr_kinase_AS"/>
</dbReference>
<evidence type="ECO:0000256" key="7">
    <source>
        <dbReference type="ARBA" id="ARBA00022840"/>
    </source>
</evidence>
<keyword evidence="3" id="KW-0723">Serine/threonine-protein kinase</keyword>
<feature type="compositionally biased region" description="Acidic residues" evidence="10">
    <location>
        <begin position="964"/>
        <end position="981"/>
    </location>
</feature>
<evidence type="ECO:0000256" key="9">
    <source>
        <dbReference type="ARBA" id="ARBA00048679"/>
    </source>
</evidence>
<dbReference type="Gene3D" id="3.10.20.90">
    <property type="entry name" value="Phosphatidylinositol 3-kinase Catalytic Subunit, Chain A, domain 1"/>
    <property type="match status" value="2"/>
</dbReference>
<dbReference type="CDD" id="cd13983">
    <property type="entry name" value="STKc_WNK"/>
    <property type="match status" value="1"/>
</dbReference>
<keyword evidence="5" id="KW-0547">Nucleotide-binding</keyword>
<dbReference type="Pfam" id="PF12202">
    <property type="entry name" value="OSR1_C"/>
    <property type="match status" value="1"/>
</dbReference>
<dbReference type="RefSeq" id="XP_049315810.1">
    <property type="nucleotide sequence ID" value="XM_049459853.1"/>
</dbReference>
<comment type="catalytic activity">
    <reaction evidence="9">
        <text>L-seryl-[protein] + ATP = O-phospho-L-seryl-[protein] + ADP + H(+)</text>
        <dbReference type="Rhea" id="RHEA:17989"/>
        <dbReference type="Rhea" id="RHEA-COMP:9863"/>
        <dbReference type="Rhea" id="RHEA-COMP:11604"/>
        <dbReference type="ChEBI" id="CHEBI:15378"/>
        <dbReference type="ChEBI" id="CHEBI:29999"/>
        <dbReference type="ChEBI" id="CHEBI:30616"/>
        <dbReference type="ChEBI" id="CHEBI:83421"/>
        <dbReference type="ChEBI" id="CHEBI:456216"/>
        <dbReference type="EC" id="2.7.11.1"/>
    </reaction>
</comment>
<dbReference type="EC" id="2.7.11.1" evidence="2"/>
<evidence type="ECO:0000256" key="5">
    <source>
        <dbReference type="ARBA" id="ARBA00022741"/>
    </source>
</evidence>
<comment type="cofactor">
    <cofactor evidence="1">
        <name>Mg(2+)</name>
        <dbReference type="ChEBI" id="CHEBI:18420"/>
    </cofactor>
</comment>
<organism evidence="12 14">
    <name type="scientific">Bactrocera dorsalis</name>
    <name type="common">Oriental fruit fly</name>
    <name type="synonym">Dacus dorsalis</name>
    <dbReference type="NCBI Taxonomy" id="27457"/>
    <lineage>
        <taxon>Eukaryota</taxon>
        <taxon>Metazoa</taxon>
        <taxon>Ecdysozoa</taxon>
        <taxon>Arthropoda</taxon>
        <taxon>Hexapoda</taxon>
        <taxon>Insecta</taxon>
        <taxon>Pterygota</taxon>
        <taxon>Neoptera</taxon>
        <taxon>Endopterygota</taxon>
        <taxon>Diptera</taxon>
        <taxon>Brachycera</taxon>
        <taxon>Muscomorpha</taxon>
        <taxon>Tephritoidea</taxon>
        <taxon>Tephritidae</taxon>
        <taxon>Bactrocera</taxon>
        <taxon>Bactrocera</taxon>
    </lineage>
</organism>
<evidence type="ECO:0000313" key="15">
    <source>
        <dbReference type="RefSeq" id="XP_049315811.1"/>
    </source>
</evidence>
<dbReference type="RefSeq" id="XP_049315809.1">
    <property type="nucleotide sequence ID" value="XM_049459852.1"/>
</dbReference>
<feature type="compositionally biased region" description="Basic and acidic residues" evidence="10">
    <location>
        <begin position="359"/>
        <end position="369"/>
    </location>
</feature>
<feature type="compositionally biased region" description="Low complexity" evidence="10">
    <location>
        <begin position="1612"/>
        <end position="1628"/>
    </location>
</feature>
<feature type="compositionally biased region" description="Polar residues" evidence="10">
    <location>
        <begin position="1629"/>
        <end position="1654"/>
    </location>
</feature>
<accession>A0ABM3K2U8</accession>
<evidence type="ECO:0000313" key="13">
    <source>
        <dbReference type="RefSeq" id="XP_049315809.1"/>
    </source>
</evidence>
<sequence length="2731" mass="304430">MLRRLYQQNLQCHQQENFQVDRSSTTESGTSISKKVDIKKSTTKQSLITSQNSTSKTKISIKKEGNYRRHCELTGNLGYVREYSTHYSHHHYCHHYLQELKQRSQTALIKPSNSSPSYFLHRWRKAAPTVVDSETKPNILSRVLQEFSSSTLNKNIKLNRTKNSGFVANKLKVKAIVNASSHRSKRVIPYYITDSDDFLQNHPPFTVQKRATNNKLFSLRLSSTESDKFASLGLLSNKSKSTHSSRSSLTYIDNFSRDCASSKIELVDQINTSSKSLVKAKQALTNFTHFNFNQSDKDLISINNNGKNCFTVSKRKADNVMDDIKKKETSSNSAIRRVGTISFEDSKEKSTKMTQKSDLNLDRSQRNSGREALSSGLLMSSCSDTALLTPPICQKYNNPMRFIRKNVDQSSRNTNTNYLEFETEFPRDYDDNIEMLSREAEHLENQFRTPTRTSNSEVKITTPHNIKKDEIIDPDPHALQVNTVVTTCSGKRVGFKVEEKIEEHIAESSILQKATLKNAGRASFEDIVPVAVSIPITTEVVSSSNSKTTTSTQSTISSLKSSCKDDDDEPVAMSPCGRFFKYDKEVGRGSFKTVYRGLDTETGVAVAWCELLDKQVKKSERVRFREEADMLKKLQHPNIVRFYTYWENSVSRKKNIVLVTELMLSGTLKSYLKRFKKINPKVLKSWCRQILKGLHFLHTRPLPIIHRDLKCDNIFITGTTGSVKIGDLGLATLKNRSHAKSVIGTPEFMAPEMYEEHYDESVDVYAFGMCMLEMAVSEYPYSECKGPAQIYKKVISGIKPAALSKVEDPKVREIIEKCIELKKEDRPSCKDLLNSEFFEEDIGIRVEPTATESFLNNPENNIIEFRLRFLDPKKRSSKHKENEAIQFEYDIKIDDCEQICHDMTKENIITEEDSRAVVRMLKVQVFSLLKERMQRQTQLQLQNEKSRLEKLALQKQRAMLGPNVEEEEEEDEEAESEEEDENLRARCENVIDIVPNFTTDSAKKTDKEHLADISVCVPFQQQTSSGQKVEQQPILQQNFYSNNGQMMPTQSVISSGAIQPTVHFVSQPQMASFQNSTTPIQDISAIQIISPTKGNMPFNNSGQSYINQQVVLSVPVSNTVPFPVVTSQSMQQMVHQQMTQPLLQQQQSQLVQQQRGTNQQVTQQPIISQQLSQTNISQIQQQHLNQQTQASHQQQIPQQVVNQPQFPKQNQLLPQQIPSQQATQQNQTSLQHPMQQLNQQVPNQQQVNHSHQLCQQLGTLPHQDSQQHQQTASNINQINNQQSERTVQQSSTTTFGPQTTGQQPNTTQPIVYQQLVHAQQLPNTPHVQPKSGIQQISTITPSVTQSSPTFTPLKIVSDTLATNISNLIPDSTANDSAPPQTKNTSSSLSTAKPNNNTQISQEEKQGFRAPKTRRSNRSSNERVPKLSVTGIEHGTLINCHMENKPKTITFKFDIRDVNPTEIANKLIAQNLLSKYQSVVFAEMINDIIQQVELNPGQIPVPTYCRNMEKVRHASLTRQRSAFRTHQRHRSRDETSSDISKMFEPTILTAEPLSSNVSTFVVAKSNTMPSTITSLETSNEHTADQDTSFSPGTIISSGNLNLNTIVTATTASMSSSTTTSDTANNSSDNVIGSGSASRKTSTASEYTSLSSDYTPDNTITSSTSAFAMENPPNDANDEVEICGEILTSTPQSIADVAVSNTLGITVTSNAVLSLEIPENQKGSVETSDGTGQFTEAERATYIQTSSKINDLELGQDNINDQGQKSIGATAVMPPVSTARKISRFLVNPVITSCGDGTLEVITTSQAIQNRHTSMVMKTDEGIGDSQDKVPHLSTEIQEDNQSVILDLSDSAIVTEASIDNLSNISTSALITAAPLSLASTNTVTTPSILSAVGANNTLEQLKIELENITHAHAFANSVVASLNNTTDQNQQQSTTQPPITALSTAPQQQHQDEINKQSPITSAQSLGRSTPTGFLNSARGSSVYNSRRTSLDISCGSDFQHLTTNVIEGLETSYQVPCTTVRSSSGAASCTSAHTPIDANSEVGGAGGSASSMSAGAGYIEFNTGNRQAGGLSKSSLADLEKKLAALRHVDVVDEIKAVTPVQCTNTKVSEDQRNSRKISRFSVSRVQEQKSGGGIGNGNLSDAPTTPPINAEPQQLRIDLQTIAQQTFNQTKSDIVNTPTEFTHIPGQYIAINNANSNQAIIYPQTLQQQNSTQVQNVQPAQSYTQTQINTQVLQQQQFLQQLLLQKRSATPTLQLPNLFHQNFNQVQPNVAQQQVFQQHTSQVNQPNIPHQQQSTILQQQQQQLSQQSQTQQKHVQLSNSNSHVQNVQIQNQQTKNQQPVQLQQVTNQSQLQIQQAHNQQSVQNQQAFQTQQQIQVVHVHNQQHTPIPQQIQNQLQSQNPIQQQPPSVTRPQHQQSQNLMQQTNQQHIVVTQHSQAPYPSGEISDTPVLMPVLNEEPVSLAATHPQLLPTVIQSDIKHNLDSLVNQLCNLRLRTNQHQRLLLLRQRQLIEEDELRLKHYVEYEKFQKALRQSGETQPQVLYVQPTTSQHGFLNLGGGNFLHQINEVKPITNIQSAYAVGINQTQPLPQQISSQMQQQQAQSQQSIQMGQFSNQTAVTSTTSCGNINQEQQTQQQQHIQKILPQVLANNENNIQCVSHITDGSLATLIHVLSQINSNPERTPEMAVKANHAEDKLPSVQNILVLSNKESCDVTICSDSNTTDVKIKHVNVQ</sequence>
<dbReference type="GeneID" id="105225679"/>
<feature type="domain" description="Protein kinase" evidence="11">
    <location>
        <begin position="580"/>
        <end position="838"/>
    </location>
</feature>
<evidence type="ECO:0000313" key="14">
    <source>
        <dbReference type="RefSeq" id="XP_049315810.1"/>
    </source>
</evidence>
<evidence type="ECO:0000313" key="12">
    <source>
        <dbReference type="Proteomes" id="UP001652620"/>
    </source>
</evidence>
<name>A0ABM3K2U8_BACDO</name>
<evidence type="ECO:0000259" key="11">
    <source>
        <dbReference type="PROSITE" id="PS50011"/>
    </source>
</evidence>
<feature type="compositionally biased region" description="Low complexity" evidence="10">
    <location>
        <begin position="1923"/>
        <end position="1935"/>
    </location>
</feature>
<dbReference type="PROSITE" id="PS00108">
    <property type="entry name" value="PROTEIN_KINASE_ST"/>
    <property type="match status" value="1"/>
</dbReference>
<dbReference type="RefSeq" id="XP_049315811.1">
    <property type="nucleotide sequence ID" value="XM_049459854.1"/>
</dbReference>
<evidence type="ECO:0000256" key="6">
    <source>
        <dbReference type="ARBA" id="ARBA00022777"/>
    </source>
</evidence>
<dbReference type="InterPro" id="IPR024678">
    <property type="entry name" value="Kinase_OSR1/WNK_CCT"/>
</dbReference>
<dbReference type="Gene3D" id="3.30.200.20">
    <property type="entry name" value="Phosphorylase Kinase, domain 1"/>
    <property type="match status" value="1"/>
</dbReference>
<feature type="region of interest" description="Disordered" evidence="10">
    <location>
        <begin position="2309"/>
        <end position="2336"/>
    </location>
</feature>
<evidence type="ECO:0000256" key="10">
    <source>
        <dbReference type="SAM" id="MobiDB-lite"/>
    </source>
</evidence>
<feature type="region of interest" description="Disordered" evidence="10">
    <location>
        <begin position="2393"/>
        <end position="2425"/>
    </location>
</feature>
<dbReference type="InterPro" id="IPR011009">
    <property type="entry name" value="Kinase-like_dom_sf"/>
</dbReference>
<dbReference type="SUPFAM" id="SSF56112">
    <property type="entry name" value="Protein kinase-like (PK-like)"/>
    <property type="match status" value="1"/>
</dbReference>
<feature type="region of interest" description="Disordered" evidence="10">
    <location>
        <begin position="2278"/>
        <end position="2297"/>
    </location>
</feature>
<evidence type="ECO:0000256" key="2">
    <source>
        <dbReference type="ARBA" id="ARBA00012513"/>
    </source>
</evidence>
<gene>
    <name evidence="13 14 15" type="primary">LOC105225679</name>
</gene>
<dbReference type="SMART" id="SM00220">
    <property type="entry name" value="S_TKc"/>
    <property type="match status" value="1"/>
</dbReference>
<keyword evidence="7" id="KW-0067">ATP-binding</keyword>
<dbReference type="InterPro" id="IPR000719">
    <property type="entry name" value="Prot_kinase_dom"/>
</dbReference>
<feature type="compositionally biased region" description="Polar residues" evidence="10">
    <location>
        <begin position="1936"/>
        <end position="1948"/>
    </location>
</feature>
<feature type="region of interest" description="Disordered" evidence="10">
    <location>
        <begin position="1281"/>
        <end position="1305"/>
    </location>
</feature>
<evidence type="ECO:0000256" key="8">
    <source>
        <dbReference type="ARBA" id="ARBA00047899"/>
    </source>
</evidence>
<feature type="region of interest" description="Disordered" evidence="10">
    <location>
        <begin position="1367"/>
        <end position="1427"/>
    </location>
</feature>
<keyword evidence="6" id="KW-0418">Kinase</keyword>
<feature type="compositionally biased region" description="Polar residues" evidence="10">
    <location>
        <begin position="2121"/>
        <end position="2130"/>
    </location>
</feature>
<dbReference type="InterPro" id="IPR056865">
    <property type="entry name" value="CCTL2_WNK"/>
</dbReference>
<evidence type="ECO:0000256" key="4">
    <source>
        <dbReference type="ARBA" id="ARBA00022679"/>
    </source>
</evidence>
<comment type="catalytic activity">
    <reaction evidence="8">
        <text>L-threonyl-[protein] + ATP = O-phospho-L-threonyl-[protein] + ADP + H(+)</text>
        <dbReference type="Rhea" id="RHEA:46608"/>
        <dbReference type="Rhea" id="RHEA-COMP:11060"/>
        <dbReference type="Rhea" id="RHEA-COMP:11605"/>
        <dbReference type="ChEBI" id="CHEBI:15378"/>
        <dbReference type="ChEBI" id="CHEBI:30013"/>
        <dbReference type="ChEBI" id="CHEBI:30616"/>
        <dbReference type="ChEBI" id="CHEBI:61977"/>
        <dbReference type="ChEBI" id="CHEBI:456216"/>
        <dbReference type="EC" id="2.7.11.1"/>
    </reaction>
</comment>
<keyword evidence="12" id="KW-1185">Reference proteome</keyword>
<feature type="region of interest" description="Disordered" evidence="10">
    <location>
        <begin position="1923"/>
        <end position="1980"/>
    </location>
</feature>
<evidence type="ECO:0000256" key="1">
    <source>
        <dbReference type="ARBA" id="ARBA00001946"/>
    </source>
</evidence>
<dbReference type="Proteomes" id="UP001652620">
    <property type="component" value="Chromosome 6"/>
</dbReference>
<dbReference type="PROSITE" id="PS50011">
    <property type="entry name" value="PROTEIN_KINASE_DOM"/>
    <property type="match status" value="1"/>
</dbReference>
<feature type="region of interest" description="Disordered" evidence="10">
    <location>
        <begin position="958"/>
        <end position="982"/>
    </location>
</feature>
<keyword evidence="4" id="KW-0808">Transferase</keyword>
<feature type="compositionally biased region" description="Polar residues" evidence="10">
    <location>
        <begin position="1367"/>
        <end position="1400"/>
    </location>
</feature>
<feature type="region of interest" description="Disordered" evidence="10">
    <location>
        <begin position="2107"/>
        <end position="2150"/>
    </location>
</feature>
<proteinExistence type="predicted"/>
<dbReference type="Pfam" id="PF00069">
    <property type="entry name" value="Pkinase"/>
    <property type="match status" value="1"/>
</dbReference>
<feature type="region of interest" description="Disordered" evidence="10">
    <location>
        <begin position="345"/>
        <end position="372"/>
    </location>
</feature>
<protein>
    <recommendedName>
        <fullName evidence="2">non-specific serine/threonine protein kinase</fullName>
        <ecNumber evidence="2">2.7.11.1</ecNumber>
    </recommendedName>
</protein>
<feature type="region of interest" description="Disordered" evidence="10">
    <location>
        <begin position="1612"/>
        <end position="1654"/>
    </location>
</feature>